<dbReference type="EMBL" id="JANFQO010000001">
    <property type="protein sequence ID" value="MCQ4163235.1"/>
    <property type="molecule type" value="Genomic_DNA"/>
</dbReference>
<protein>
    <submittedName>
        <fullName evidence="2">Class I SAM-dependent methyltransferase</fullName>
    </submittedName>
</protein>
<dbReference type="InterPro" id="IPR029063">
    <property type="entry name" value="SAM-dependent_MTases_sf"/>
</dbReference>
<organism evidence="2 3">
    <name type="scientific">Tahibacter harae</name>
    <dbReference type="NCBI Taxonomy" id="2963937"/>
    <lineage>
        <taxon>Bacteria</taxon>
        <taxon>Pseudomonadati</taxon>
        <taxon>Pseudomonadota</taxon>
        <taxon>Gammaproteobacteria</taxon>
        <taxon>Lysobacterales</taxon>
        <taxon>Rhodanobacteraceae</taxon>
        <taxon>Tahibacter</taxon>
    </lineage>
</organism>
<dbReference type="Proteomes" id="UP001165498">
    <property type="component" value="Unassembled WGS sequence"/>
</dbReference>
<dbReference type="GO" id="GO:0032259">
    <property type="term" value="P:methylation"/>
    <property type="evidence" value="ECO:0007669"/>
    <property type="project" value="UniProtKB-KW"/>
</dbReference>
<comment type="caution">
    <text evidence="2">The sequence shown here is derived from an EMBL/GenBank/DDBJ whole genome shotgun (WGS) entry which is preliminary data.</text>
</comment>
<dbReference type="GO" id="GO:0008168">
    <property type="term" value="F:methyltransferase activity"/>
    <property type="evidence" value="ECO:0007669"/>
    <property type="project" value="UniProtKB-KW"/>
</dbReference>
<dbReference type="SUPFAM" id="SSF53335">
    <property type="entry name" value="S-adenosyl-L-methionine-dependent methyltransferases"/>
    <property type="match status" value="1"/>
</dbReference>
<evidence type="ECO:0000313" key="2">
    <source>
        <dbReference type="EMBL" id="MCQ4163235.1"/>
    </source>
</evidence>
<evidence type="ECO:0000313" key="3">
    <source>
        <dbReference type="Proteomes" id="UP001165498"/>
    </source>
</evidence>
<evidence type="ECO:0000259" key="1">
    <source>
        <dbReference type="Pfam" id="PF08241"/>
    </source>
</evidence>
<proteinExistence type="predicted"/>
<name>A0ABT1QMI2_9GAMM</name>
<sequence>MLPQPHTLFQTAPLRALLSHEFAALAPECAGVFGRQGLFIGCGAGLAAHLSTPMLGRRVGLQVRDAGHLGGDVECAPAELPFADESFRLVVLQHAFELIDDLAGLREEVVRVLEPGGVAMICGFAPYGAWRPWLLWQGRNAAALNCVSAAGWRRALAVAGVDTYAQRRVGPARLAAGLPLPPLLRPSWLLLARKRGQAARLRAQTIALRPRGVRTRLASGAQRASA</sequence>
<gene>
    <name evidence="2" type="ORF">NM961_00755</name>
</gene>
<dbReference type="Gene3D" id="3.40.50.150">
    <property type="entry name" value="Vaccinia Virus protein VP39"/>
    <property type="match status" value="1"/>
</dbReference>
<dbReference type="RefSeq" id="WP_255910266.1">
    <property type="nucleotide sequence ID" value="NZ_JANFQO010000001.1"/>
</dbReference>
<reference evidence="2" key="1">
    <citation type="submission" date="2022-07" db="EMBL/GenBank/DDBJ databases">
        <title>Tahibacter sp., a new gammaproteobacterium isolated from the silt sample collected at pig farm.</title>
        <authorList>
            <person name="Chen H."/>
        </authorList>
    </citation>
    <scope>NUCLEOTIDE SEQUENCE</scope>
    <source>
        <strain evidence="2">P2K</strain>
    </source>
</reference>
<keyword evidence="2" id="KW-0489">Methyltransferase</keyword>
<keyword evidence="2" id="KW-0808">Transferase</keyword>
<dbReference type="InterPro" id="IPR013216">
    <property type="entry name" value="Methyltransf_11"/>
</dbReference>
<accession>A0ABT1QMI2</accession>
<dbReference type="Pfam" id="PF08241">
    <property type="entry name" value="Methyltransf_11"/>
    <property type="match status" value="1"/>
</dbReference>
<feature type="domain" description="Methyltransferase type 11" evidence="1">
    <location>
        <begin position="68"/>
        <end position="120"/>
    </location>
</feature>
<keyword evidence="3" id="KW-1185">Reference proteome</keyword>